<keyword evidence="4" id="KW-1185">Reference proteome</keyword>
<evidence type="ECO:0000256" key="1">
    <source>
        <dbReference type="SAM" id="Phobius"/>
    </source>
</evidence>
<evidence type="ECO:0000259" key="2">
    <source>
        <dbReference type="Pfam" id="PF01569"/>
    </source>
</evidence>
<dbReference type="Gene3D" id="1.20.144.10">
    <property type="entry name" value="Phosphatidic acid phosphatase type 2/haloperoxidase"/>
    <property type="match status" value="1"/>
</dbReference>
<feature type="transmembrane region" description="Helical" evidence="1">
    <location>
        <begin position="55"/>
        <end position="78"/>
    </location>
</feature>
<evidence type="ECO:0000313" key="4">
    <source>
        <dbReference type="Proteomes" id="UP000037043"/>
    </source>
</evidence>
<dbReference type="PATRIC" id="fig|1121318.3.peg.2854"/>
<sequence>MKVIEEQRKLCTREFCFRVSFAFIIPMISILYPILNRYRGIVYVQKLPIDNIIPFLKVFILPYVSWYPYVAIFLIVLCLVDKDNYFKLVGGLCIGMLTCYLIYFFYPTYVQRPSVEDKDIFDKIVLWVYERDNPFNCWPSIHVLNAYLVALYTSISDKLSSFIKSISITISTLIILSTMFVKQHYLSDVIAGLLLGTIVYLAIEIFVKLKVNNRMENTLTD</sequence>
<feature type="domain" description="Phosphatidic acid phosphatase type 2/haloperoxidase" evidence="2">
    <location>
        <begin position="92"/>
        <end position="203"/>
    </location>
</feature>
<proteinExistence type="predicted"/>
<feature type="transmembrane region" description="Helical" evidence="1">
    <location>
        <begin position="162"/>
        <end position="180"/>
    </location>
</feature>
<dbReference type="SUPFAM" id="SSF48317">
    <property type="entry name" value="Acid phosphatase/Vanadium-dependent haloperoxidase"/>
    <property type="match status" value="1"/>
</dbReference>
<accession>A0A0L6Z768</accession>
<organism evidence="3 4">
    <name type="scientific">Clostridium homopropionicum DSM 5847</name>
    <dbReference type="NCBI Taxonomy" id="1121318"/>
    <lineage>
        <taxon>Bacteria</taxon>
        <taxon>Bacillati</taxon>
        <taxon>Bacillota</taxon>
        <taxon>Clostridia</taxon>
        <taxon>Eubacteriales</taxon>
        <taxon>Clostridiaceae</taxon>
        <taxon>Clostridium</taxon>
    </lineage>
</organism>
<dbReference type="AlphaFoldDB" id="A0A0L6Z768"/>
<keyword evidence="1" id="KW-0812">Transmembrane</keyword>
<name>A0A0L6Z768_9CLOT</name>
<comment type="caution">
    <text evidence="3">The sequence shown here is derived from an EMBL/GenBank/DDBJ whole genome shotgun (WGS) entry which is preliminary data.</text>
</comment>
<feature type="transmembrane region" description="Helical" evidence="1">
    <location>
        <begin position="15"/>
        <end position="35"/>
    </location>
</feature>
<dbReference type="InterPro" id="IPR036938">
    <property type="entry name" value="PAP2/HPO_sf"/>
</dbReference>
<dbReference type="EMBL" id="LHUR01000033">
    <property type="protein sequence ID" value="KOA18799.1"/>
    <property type="molecule type" value="Genomic_DNA"/>
</dbReference>
<dbReference type="InterPro" id="IPR000326">
    <property type="entry name" value="PAP2/HPO"/>
</dbReference>
<gene>
    <name evidence="3" type="ORF">CLHOM_28470</name>
</gene>
<evidence type="ECO:0000313" key="3">
    <source>
        <dbReference type="EMBL" id="KOA18799.1"/>
    </source>
</evidence>
<protein>
    <submittedName>
        <fullName evidence="3">PAP2 superfamily protein</fullName>
    </submittedName>
</protein>
<keyword evidence="1" id="KW-1133">Transmembrane helix</keyword>
<feature type="transmembrane region" description="Helical" evidence="1">
    <location>
        <begin position="85"/>
        <end position="106"/>
    </location>
</feature>
<dbReference type="Proteomes" id="UP000037043">
    <property type="component" value="Unassembled WGS sequence"/>
</dbReference>
<feature type="transmembrane region" description="Helical" evidence="1">
    <location>
        <begin position="138"/>
        <end position="155"/>
    </location>
</feature>
<dbReference type="RefSeq" id="WP_052222324.1">
    <property type="nucleotide sequence ID" value="NZ_LHUR01000033.1"/>
</dbReference>
<dbReference type="Pfam" id="PF01569">
    <property type="entry name" value="PAP2"/>
    <property type="match status" value="1"/>
</dbReference>
<reference evidence="4" key="1">
    <citation type="submission" date="2015-08" db="EMBL/GenBank/DDBJ databases">
        <title>Genome sequence of the strict anaerobe Clostridium homopropionicum LuHBu1 (DSM 5847T).</title>
        <authorList>
            <person name="Poehlein A."/>
            <person name="Beck M."/>
            <person name="Schiel-Bengelsdorf B."/>
            <person name="Bengelsdorf F.R."/>
            <person name="Daniel R."/>
            <person name="Duerre P."/>
        </authorList>
    </citation>
    <scope>NUCLEOTIDE SEQUENCE [LARGE SCALE GENOMIC DNA]</scope>
    <source>
        <strain evidence="4">DSM 5847</strain>
    </source>
</reference>
<dbReference type="STRING" id="36844.SAMN04488501_11618"/>
<keyword evidence="1" id="KW-0472">Membrane</keyword>
<feature type="transmembrane region" description="Helical" evidence="1">
    <location>
        <begin position="186"/>
        <end position="207"/>
    </location>
</feature>